<dbReference type="PROSITE" id="PS51782">
    <property type="entry name" value="LYSM"/>
    <property type="match status" value="1"/>
</dbReference>
<evidence type="ECO:0000313" key="3">
    <source>
        <dbReference type="EMBL" id="MBC5685152.1"/>
    </source>
</evidence>
<dbReference type="Pfam" id="PF01476">
    <property type="entry name" value="LysM"/>
    <property type="match status" value="1"/>
</dbReference>
<dbReference type="Gene3D" id="3.10.350.10">
    <property type="entry name" value="LysM domain"/>
    <property type="match status" value="1"/>
</dbReference>
<evidence type="ECO:0000313" key="4">
    <source>
        <dbReference type="Proteomes" id="UP000643810"/>
    </source>
</evidence>
<keyword evidence="1" id="KW-0472">Membrane</keyword>
<feature type="domain" description="LysM" evidence="2">
    <location>
        <begin position="46"/>
        <end position="98"/>
    </location>
</feature>
<dbReference type="CDD" id="cd00118">
    <property type="entry name" value="LysM"/>
    <property type="match status" value="1"/>
</dbReference>
<dbReference type="RefSeq" id="WP_158573032.1">
    <property type="nucleotide sequence ID" value="NZ_JACOPG010000001.1"/>
</dbReference>
<gene>
    <name evidence="3" type="ORF">H8R94_00755</name>
</gene>
<dbReference type="Proteomes" id="UP000643810">
    <property type="component" value="Unassembled WGS sequence"/>
</dbReference>
<keyword evidence="1" id="KW-1133">Transmembrane helix</keyword>
<dbReference type="InterPro" id="IPR018392">
    <property type="entry name" value="LysM"/>
</dbReference>
<reference evidence="3 4" key="1">
    <citation type="submission" date="2020-08" db="EMBL/GenBank/DDBJ databases">
        <title>Genome public.</title>
        <authorList>
            <person name="Liu C."/>
            <person name="Sun Q."/>
        </authorList>
    </citation>
    <scope>NUCLEOTIDE SEQUENCE [LARGE SCALE GENOMIC DNA]</scope>
    <source>
        <strain evidence="3 4">NSJ-9</strain>
    </source>
</reference>
<organism evidence="3 4">
    <name type="scientific">Roseburia lenta</name>
    <dbReference type="NCBI Taxonomy" id="2763061"/>
    <lineage>
        <taxon>Bacteria</taxon>
        <taxon>Bacillati</taxon>
        <taxon>Bacillota</taxon>
        <taxon>Clostridia</taxon>
        <taxon>Lachnospirales</taxon>
        <taxon>Lachnospiraceae</taxon>
        <taxon>Roseburia</taxon>
    </lineage>
</organism>
<keyword evidence="4" id="KW-1185">Reference proteome</keyword>
<accession>A0ABR7GCI1</accession>
<dbReference type="SUPFAM" id="SSF54106">
    <property type="entry name" value="LysM domain"/>
    <property type="match status" value="1"/>
</dbReference>
<dbReference type="InterPro" id="IPR036779">
    <property type="entry name" value="LysM_dom_sf"/>
</dbReference>
<sequence length="106" mass="12215">MTKRIQQKQCILFYLLMAIAIMVTVICAFAMTSNAKQDHNMYKYYTSVQVEDGDSLWSIAKEYSDVDSYASYTDYIDEVKQINHISGDDIHAGEYLTIPYYSAQVQ</sequence>
<name>A0ABR7GCI1_9FIRM</name>
<comment type="caution">
    <text evidence="3">The sequence shown here is derived from an EMBL/GenBank/DDBJ whole genome shotgun (WGS) entry which is preliminary data.</text>
</comment>
<feature type="transmembrane region" description="Helical" evidence="1">
    <location>
        <begin position="12"/>
        <end position="31"/>
    </location>
</feature>
<protein>
    <submittedName>
        <fullName evidence="3">LysM peptidoglycan-binding domain-containing protein</fullName>
    </submittedName>
</protein>
<keyword evidence="1" id="KW-0812">Transmembrane</keyword>
<dbReference type="EMBL" id="JACOPG010000001">
    <property type="protein sequence ID" value="MBC5685152.1"/>
    <property type="molecule type" value="Genomic_DNA"/>
</dbReference>
<evidence type="ECO:0000259" key="2">
    <source>
        <dbReference type="PROSITE" id="PS51782"/>
    </source>
</evidence>
<proteinExistence type="predicted"/>
<evidence type="ECO:0000256" key="1">
    <source>
        <dbReference type="SAM" id="Phobius"/>
    </source>
</evidence>